<dbReference type="Proteomes" id="UP000030816">
    <property type="component" value="Unassembled WGS sequence"/>
</dbReference>
<accession>A0A0B2X326</accession>
<dbReference type="GeneID" id="63737013"/>
<dbReference type="RefSeq" id="XP_040680771.1">
    <property type="nucleotide sequence ID" value="XM_040821357.1"/>
</dbReference>
<comment type="caution">
    <text evidence="2">The sequence shown here is derived from an EMBL/GenBank/DDBJ whole genome shotgun (WGS) entry which is preliminary data.</text>
</comment>
<gene>
    <name evidence="2" type="ORF">MAM_02558</name>
</gene>
<name>A0A0B2X326_METAS</name>
<dbReference type="HOGENOM" id="CLU_725784_0_0_1"/>
<organism evidence="2 3">
    <name type="scientific">Metarhizium album (strain ARSEF 1941)</name>
    <dbReference type="NCBI Taxonomy" id="1081103"/>
    <lineage>
        <taxon>Eukaryota</taxon>
        <taxon>Fungi</taxon>
        <taxon>Dikarya</taxon>
        <taxon>Ascomycota</taxon>
        <taxon>Pezizomycotina</taxon>
        <taxon>Sordariomycetes</taxon>
        <taxon>Hypocreomycetidae</taxon>
        <taxon>Hypocreales</taxon>
        <taxon>Clavicipitaceae</taxon>
        <taxon>Metarhizium</taxon>
    </lineage>
</organism>
<keyword evidence="3" id="KW-1185">Reference proteome</keyword>
<dbReference type="OrthoDB" id="4356994at2759"/>
<dbReference type="AlphaFoldDB" id="A0A0B2X326"/>
<sequence>MFNTWKQSSDSSLNCQYGTQGDAELNIGAVQGRRRPRQRSGVAVPASTSPRPREAIPGGHLVSPRSWDVGELLSDDVDRSQIEVYRKETDWSDLEITFASATAISSASRPASRNPSTHAASPRSDTPLNSAVGMFDLIDRPEQMPRGDMEAFLAQSPLEYSMRLSGSNLCPPEGSSPLLHLLATSDTTTPADVVLTKDDAAQSMPPVVENNNNNNNNTCPCPVTALDTWEMLMTNISSKEPATDDFVRCQRAAMSSCEALVRCHACSSRSQDVMLLIDMCAKLLESLKTQHGQLFTCHQQSFSERRLAEYGHATEDGMVDDGEGDFDNDDNDDNGGGDDDDNEEEDHAPRSPWMARMRRLGRLIARVGALLDGDEWLTHRCILQGVQVRFTSVLFDWQH</sequence>
<reference evidence="2 3" key="1">
    <citation type="journal article" date="2014" name="Proc. Natl. Acad. Sci. U.S.A.">
        <title>Trajectory and genomic determinants of fungal-pathogen speciation and host adaptation.</title>
        <authorList>
            <person name="Hu X."/>
            <person name="Xiao G."/>
            <person name="Zheng P."/>
            <person name="Shang Y."/>
            <person name="Su Y."/>
            <person name="Zhang X."/>
            <person name="Liu X."/>
            <person name="Zhan S."/>
            <person name="St Leger R.J."/>
            <person name="Wang C."/>
        </authorList>
    </citation>
    <scope>NUCLEOTIDE SEQUENCE [LARGE SCALE GENOMIC DNA]</scope>
    <source>
        <strain evidence="2 3">ARSEF 1941</strain>
    </source>
</reference>
<dbReference type="STRING" id="1081103.A0A0B2X326"/>
<feature type="compositionally biased region" description="Acidic residues" evidence="1">
    <location>
        <begin position="317"/>
        <end position="346"/>
    </location>
</feature>
<evidence type="ECO:0000313" key="3">
    <source>
        <dbReference type="Proteomes" id="UP000030816"/>
    </source>
</evidence>
<feature type="region of interest" description="Disordered" evidence="1">
    <location>
        <begin position="316"/>
        <end position="352"/>
    </location>
</feature>
<evidence type="ECO:0000256" key="1">
    <source>
        <dbReference type="SAM" id="MobiDB-lite"/>
    </source>
</evidence>
<feature type="region of interest" description="Disordered" evidence="1">
    <location>
        <begin position="29"/>
        <end position="62"/>
    </location>
</feature>
<feature type="compositionally biased region" description="Low complexity" evidence="1">
    <location>
        <begin position="104"/>
        <end position="117"/>
    </location>
</feature>
<feature type="region of interest" description="Disordered" evidence="1">
    <location>
        <begin position="104"/>
        <end position="130"/>
    </location>
</feature>
<evidence type="ECO:0000313" key="2">
    <source>
        <dbReference type="EMBL" id="KHN99705.1"/>
    </source>
</evidence>
<protein>
    <submittedName>
        <fullName evidence="2">Uncharacterized protein</fullName>
    </submittedName>
</protein>
<proteinExistence type="predicted"/>
<dbReference type="EMBL" id="AZHE01000004">
    <property type="protein sequence ID" value="KHN99705.1"/>
    <property type="molecule type" value="Genomic_DNA"/>
</dbReference>